<dbReference type="HAMAP" id="MF_01445">
    <property type="entry name" value="TsaD"/>
    <property type="match status" value="1"/>
</dbReference>
<evidence type="ECO:0000256" key="2">
    <source>
        <dbReference type="ARBA" id="ARBA00022490"/>
    </source>
</evidence>
<evidence type="ECO:0000313" key="10">
    <source>
        <dbReference type="EMBL" id="MPM82534.1"/>
    </source>
</evidence>
<dbReference type="Gene3D" id="3.30.420.40">
    <property type="match status" value="2"/>
</dbReference>
<evidence type="ECO:0000256" key="3">
    <source>
        <dbReference type="ARBA" id="ARBA00022679"/>
    </source>
</evidence>
<evidence type="ECO:0000256" key="1">
    <source>
        <dbReference type="ARBA" id="ARBA00012156"/>
    </source>
</evidence>
<dbReference type="GO" id="GO:0002949">
    <property type="term" value="P:tRNA threonylcarbamoyladenosine modification"/>
    <property type="evidence" value="ECO:0007669"/>
    <property type="project" value="InterPro"/>
</dbReference>
<keyword evidence="5" id="KW-0479">Metal-binding</keyword>
<dbReference type="CDD" id="cd24133">
    <property type="entry name" value="ASKHA_NBD_TsaD_bac"/>
    <property type="match status" value="1"/>
</dbReference>
<dbReference type="GO" id="GO:0046872">
    <property type="term" value="F:metal ion binding"/>
    <property type="evidence" value="ECO:0007669"/>
    <property type="project" value="UniProtKB-KW"/>
</dbReference>
<evidence type="ECO:0000256" key="6">
    <source>
        <dbReference type="ARBA" id="ARBA00023004"/>
    </source>
</evidence>
<comment type="catalytic activity">
    <reaction evidence="8">
        <text>L-threonylcarbamoyladenylate + adenosine(37) in tRNA = N(6)-L-threonylcarbamoyladenosine(37) in tRNA + AMP + H(+)</text>
        <dbReference type="Rhea" id="RHEA:37059"/>
        <dbReference type="Rhea" id="RHEA-COMP:10162"/>
        <dbReference type="Rhea" id="RHEA-COMP:10163"/>
        <dbReference type="ChEBI" id="CHEBI:15378"/>
        <dbReference type="ChEBI" id="CHEBI:73682"/>
        <dbReference type="ChEBI" id="CHEBI:74411"/>
        <dbReference type="ChEBI" id="CHEBI:74418"/>
        <dbReference type="ChEBI" id="CHEBI:456215"/>
        <dbReference type="EC" id="2.3.1.234"/>
    </reaction>
</comment>
<dbReference type="InterPro" id="IPR043129">
    <property type="entry name" value="ATPase_NBD"/>
</dbReference>
<accession>A0A645CZZ5</accession>
<name>A0A645CZZ5_9ZZZZ</name>
<feature type="domain" description="Gcp-like" evidence="9">
    <location>
        <begin position="23"/>
        <end position="314"/>
    </location>
</feature>
<keyword evidence="6" id="KW-0408">Iron</keyword>
<dbReference type="InterPro" id="IPR000905">
    <property type="entry name" value="Gcp-like_dom"/>
</dbReference>
<dbReference type="GO" id="GO:0061711">
    <property type="term" value="F:tRNA N(6)-L-threonylcarbamoyladenine synthase activity"/>
    <property type="evidence" value="ECO:0007669"/>
    <property type="project" value="UniProtKB-EC"/>
</dbReference>
<gene>
    <name evidence="10" type="primary">tsaD_45</name>
    <name evidence="10" type="ORF">SDC9_129595</name>
</gene>
<comment type="caution">
    <text evidence="10">The sequence shown here is derived from an EMBL/GenBank/DDBJ whole genome shotgun (WGS) entry which is preliminary data.</text>
</comment>
<keyword evidence="2" id="KW-0963">Cytoplasm</keyword>
<proteinExistence type="inferred from homology"/>
<sequence>MKILAIETSCDDTCAAVLENDRVLANIISSQVDLYEKWGGVVPDIAKRAHMERIEPVILEALKRAKIKIGEIDVIGVTLGPGLAIALGIGVNKAKELAKKYNKKLVAVNHIEGHLMANLLKNKQGKPERKIEFPALALTASGGHTKIILIKKIGDYEVIGETLDDAAGEALDKAAKMLGLGYPGGPIMERLAKNGDKNFLELPRPLADKKILDFSFSGLKTSFYYKIKDWGKERVFKNINNLAASFQNAVFDSLLRKFKLAIEKYEPKTLLASGGVLSNLELRKQLRKLAKEKNLPIWMPTKKELNTDNAAMVGMVTYQKALRNEFVEDIDKLDRDPRYPL</sequence>
<protein>
    <recommendedName>
        <fullName evidence="1">N(6)-L-threonylcarbamoyladenine synthase</fullName>
        <ecNumber evidence="1">2.3.1.234</ecNumber>
    </recommendedName>
</protein>
<evidence type="ECO:0000256" key="8">
    <source>
        <dbReference type="ARBA" id="ARBA00048117"/>
    </source>
</evidence>
<keyword evidence="4" id="KW-0819">tRNA processing</keyword>
<keyword evidence="3 10" id="KW-0808">Transferase</keyword>
<dbReference type="EC" id="2.3.1.234" evidence="1"/>
<evidence type="ECO:0000256" key="5">
    <source>
        <dbReference type="ARBA" id="ARBA00022723"/>
    </source>
</evidence>
<organism evidence="10">
    <name type="scientific">bioreactor metagenome</name>
    <dbReference type="NCBI Taxonomy" id="1076179"/>
    <lineage>
        <taxon>unclassified sequences</taxon>
        <taxon>metagenomes</taxon>
        <taxon>ecological metagenomes</taxon>
    </lineage>
</organism>
<dbReference type="AlphaFoldDB" id="A0A645CZZ5"/>
<evidence type="ECO:0000259" key="9">
    <source>
        <dbReference type="Pfam" id="PF00814"/>
    </source>
</evidence>
<dbReference type="NCBIfam" id="TIGR00329">
    <property type="entry name" value="gcp_kae1"/>
    <property type="match status" value="1"/>
</dbReference>
<dbReference type="SUPFAM" id="SSF53067">
    <property type="entry name" value="Actin-like ATPase domain"/>
    <property type="match status" value="2"/>
</dbReference>
<evidence type="ECO:0000256" key="4">
    <source>
        <dbReference type="ARBA" id="ARBA00022694"/>
    </source>
</evidence>
<dbReference type="Pfam" id="PF00814">
    <property type="entry name" value="TsaD"/>
    <property type="match status" value="1"/>
</dbReference>
<dbReference type="PANTHER" id="PTHR11735">
    <property type="entry name" value="TRNA N6-ADENOSINE THREONYLCARBAMOYLTRANSFERASE"/>
    <property type="match status" value="1"/>
</dbReference>
<dbReference type="PANTHER" id="PTHR11735:SF6">
    <property type="entry name" value="TRNA N6-ADENOSINE THREONYLCARBAMOYLTRANSFERASE, MITOCHONDRIAL"/>
    <property type="match status" value="1"/>
</dbReference>
<keyword evidence="7 10" id="KW-0012">Acyltransferase</keyword>
<dbReference type="InterPro" id="IPR017861">
    <property type="entry name" value="KAE1/TsaD"/>
</dbReference>
<dbReference type="PRINTS" id="PR00789">
    <property type="entry name" value="OSIALOPTASE"/>
</dbReference>
<dbReference type="NCBIfam" id="TIGR03723">
    <property type="entry name" value="T6A_TsaD_YgjD"/>
    <property type="match status" value="1"/>
</dbReference>
<dbReference type="EMBL" id="VSSQ01031589">
    <property type="protein sequence ID" value="MPM82534.1"/>
    <property type="molecule type" value="Genomic_DNA"/>
</dbReference>
<reference evidence="10" key="1">
    <citation type="submission" date="2019-08" db="EMBL/GenBank/DDBJ databases">
        <authorList>
            <person name="Kucharzyk K."/>
            <person name="Murdoch R.W."/>
            <person name="Higgins S."/>
            <person name="Loffler F."/>
        </authorList>
    </citation>
    <scope>NUCLEOTIDE SEQUENCE</scope>
</reference>
<dbReference type="InterPro" id="IPR022450">
    <property type="entry name" value="TsaD"/>
</dbReference>
<evidence type="ECO:0000256" key="7">
    <source>
        <dbReference type="ARBA" id="ARBA00023315"/>
    </source>
</evidence>
<dbReference type="FunFam" id="3.30.420.40:FF:000040">
    <property type="entry name" value="tRNA N6-adenosine threonylcarbamoyltransferase"/>
    <property type="match status" value="1"/>
</dbReference>